<gene>
    <name evidence="2" type="ORF">A2733_02635</name>
</gene>
<dbReference type="AlphaFoldDB" id="A0A1F6V2Y7"/>
<name>A0A1F6V2Y7_9BACT</name>
<sequence length="168" mass="17718">MNKTLIISLVVVLGVVAVFVFINKSKVVSPTDDGTYVEDTESTNSNTSGTGTNTSIGSTSTSTTSTTITETTLSAKIGQTISLSGVTGTVKELVEDSRCPIDVECIQAGTVKVKVNFVYGALNQNVTLTLDQELAMYGRSITLVDVKPDKVSGTTIASSDYVFTFLIK</sequence>
<accession>A0A1F6V2Y7</accession>
<evidence type="ECO:0000313" key="3">
    <source>
        <dbReference type="Proteomes" id="UP000178985"/>
    </source>
</evidence>
<protein>
    <submittedName>
        <fullName evidence="2">Uncharacterized protein</fullName>
    </submittedName>
</protein>
<feature type="region of interest" description="Disordered" evidence="1">
    <location>
        <begin position="32"/>
        <end position="63"/>
    </location>
</feature>
<evidence type="ECO:0000256" key="1">
    <source>
        <dbReference type="SAM" id="MobiDB-lite"/>
    </source>
</evidence>
<dbReference type="EMBL" id="MFTO01000006">
    <property type="protein sequence ID" value="OGI64121.1"/>
    <property type="molecule type" value="Genomic_DNA"/>
</dbReference>
<comment type="caution">
    <text evidence="2">The sequence shown here is derived from an EMBL/GenBank/DDBJ whole genome shotgun (WGS) entry which is preliminary data.</text>
</comment>
<dbReference type="Proteomes" id="UP000178985">
    <property type="component" value="Unassembled WGS sequence"/>
</dbReference>
<proteinExistence type="predicted"/>
<evidence type="ECO:0000313" key="2">
    <source>
        <dbReference type="EMBL" id="OGI64121.1"/>
    </source>
</evidence>
<organism evidence="2 3">
    <name type="scientific">Candidatus Nomurabacteria bacterium RIFCSPHIGHO2_01_FULL_40_20</name>
    <dbReference type="NCBI Taxonomy" id="1801738"/>
    <lineage>
        <taxon>Bacteria</taxon>
        <taxon>Candidatus Nomuraibacteriota</taxon>
    </lineage>
</organism>
<feature type="compositionally biased region" description="Low complexity" evidence="1">
    <location>
        <begin position="42"/>
        <end position="63"/>
    </location>
</feature>
<reference evidence="2 3" key="1">
    <citation type="journal article" date="2016" name="Nat. Commun.">
        <title>Thousands of microbial genomes shed light on interconnected biogeochemical processes in an aquifer system.</title>
        <authorList>
            <person name="Anantharaman K."/>
            <person name="Brown C.T."/>
            <person name="Hug L.A."/>
            <person name="Sharon I."/>
            <person name="Castelle C.J."/>
            <person name="Probst A.J."/>
            <person name="Thomas B.C."/>
            <person name="Singh A."/>
            <person name="Wilkins M.J."/>
            <person name="Karaoz U."/>
            <person name="Brodie E.L."/>
            <person name="Williams K.H."/>
            <person name="Hubbard S.S."/>
            <person name="Banfield J.F."/>
        </authorList>
    </citation>
    <scope>NUCLEOTIDE SEQUENCE [LARGE SCALE GENOMIC DNA]</scope>
</reference>